<keyword evidence="2" id="KW-1185">Reference proteome</keyword>
<dbReference type="KEGG" id="sfiy:F0344_13035"/>
<dbReference type="RefSeq" id="WP_185298950.1">
    <property type="nucleotide sequence ID" value="NZ_CP045702.1"/>
</dbReference>
<evidence type="ECO:0000313" key="1">
    <source>
        <dbReference type="EMBL" id="QNE75422.1"/>
    </source>
</evidence>
<proteinExistence type="predicted"/>
<evidence type="ECO:0000313" key="2">
    <source>
        <dbReference type="Proteomes" id="UP000515307"/>
    </source>
</evidence>
<reference evidence="2" key="1">
    <citation type="submission" date="2019-10" db="EMBL/GenBank/DDBJ databases">
        <title>Antimicrobial potential of Antarctic Bacteria.</title>
        <authorList>
            <person name="Benaud N."/>
            <person name="Edwards R.J."/>
            <person name="Ferrari B.C."/>
        </authorList>
    </citation>
    <scope>NUCLEOTIDE SEQUENCE [LARGE SCALE GENOMIC DNA]</scope>
    <source>
        <strain evidence="2">NBSH44</strain>
    </source>
</reference>
<name>A0A7G7BJA7_9ACTN</name>
<dbReference type="AlphaFoldDB" id="A0A7G7BJA7"/>
<dbReference type="InterPro" id="IPR010866">
    <property type="entry name" value="A-2_8-polyST"/>
</dbReference>
<dbReference type="Pfam" id="PF07388">
    <property type="entry name" value="A-2_8-polyST"/>
    <property type="match status" value="1"/>
</dbReference>
<accession>A0A7G7BJA7</accession>
<protein>
    <submittedName>
        <fullName evidence="1">Uncharacterized protein</fullName>
    </submittedName>
</protein>
<organism evidence="1 2">
    <name type="scientific">Streptomyces finlayi</name>
    <dbReference type="NCBI Taxonomy" id="67296"/>
    <lineage>
        <taxon>Bacteria</taxon>
        <taxon>Bacillati</taxon>
        <taxon>Actinomycetota</taxon>
        <taxon>Actinomycetes</taxon>
        <taxon>Kitasatosporales</taxon>
        <taxon>Streptomycetaceae</taxon>
        <taxon>Streptomyces</taxon>
    </lineage>
</organism>
<gene>
    <name evidence="1" type="ORF">F0344_13035</name>
</gene>
<dbReference type="Proteomes" id="UP000515307">
    <property type="component" value="Chromosome"/>
</dbReference>
<dbReference type="EMBL" id="CP045702">
    <property type="protein sequence ID" value="QNE75422.1"/>
    <property type="molecule type" value="Genomic_DNA"/>
</dbReference>
<sequence>MTTQIFCASTLHGAATLAAALDAGCFRPVRRRILLVSNTAAEPEVSPSLDELPGFDALRDRFDEVRSWNAAIAPFHPSGWSPRPGDAPMWERHLRRLWDLSDDDVELTVESVGASQTTAVTGIFLGTPVHVYEDGLAGYGPAGSKLDPLLGTRVRRLLHLGLVPGVKPLLLTEFGVAAEVIPDGAYRAVLRKVGAASPAPRVPYRAPALLLGEHLAGLPGTGPEAEAELCLRMLRGAVERGHRSLVLVPHPMAPAEAPGQLRAEAERLGAELTVLEPWAPGAAPLAETLFEQVRPALVVGCFSAALFAARQLYGLDVASAGPREVLERLTPFEHADRVPLVLAHTLLADLETGLTRAPRDPDRLVTALGFVMQPRVQAGLRPAATGYLADGITPAEQGLFPRRRLTTLGLPGGLPGRLAALSRNPVLRRAAGRARRLGRTVRR</sequence>